<organism evidence="1">
    <name type="scientific">Physcomitrium patens</name>
    <name type="common">Spreading-leaved earth moss</name>
    <name type="synonym">Physcomitrella patens</name>
    <dbReference type="NCBI Taxonomy" id="3218"/>
    <lineage>
        <taxon>Eukaryota</taxon>
        <taxon>Viridiplantae</taxon>
        <taxon>Streptophyta</taxon>
        <taxon>Embryophyta</taxon>
        <taxon>Bryophyta</taxon>
        <taxon>Bryophytina</taxon>
        <taxon>Bryopsida</taxon>
        <taxon>Funariidae</taxon>
        <taxon>Funariales</taxon>
        <taxon>Funariaceae</taxon>
        <taxon>Physcomitrium</taxon>
    </lineage>
</organism>
<dbReference type="Proteomes" id="UP000006727">
    <property type="component" value="Chromosome 24"/>
</dbReference>
<reference evidence="1 3" key="1">
    <citation type="journal article" date="2008" name="Science">
        <title>The Physcomitrella genome reveals evolutionary insights into the conquest of land by plants.</title>
        <authorList>
            <person name="Rensing S."/>
            <person name="Lang D."/>
            <person name="Zimmer A."/>
            <person name="Terry A."/>
            <person name="Salamov A."/>
            <person name="Shapiro H."/>
            <person name="Nishiyama T."/>
            <person name="Perroud P.-F."/>
            <person name="Lindquist E."/>
            <person name="Kamisugi Y."/>
            <person name="Tanahashi T."/>
            <person name="Sakakibara K."/>
            <person name="Fujita T."/>
            <person name="Oishi K."/>
            <person name="Shin-I T."/>
            <person name="Kuroki Y."/>
            <person name="Toyoda A."/>
            <person name="Suzuki Y."/>
            <person name="Hashimoto A."/>
            <person name="Yamaguchi K."/>
            <person name="Sugano A."/>
            <person name="Kohara Y."/>
            <person name="Fujiyama A."/>
            <person name="Anterola A."/>
            <person name="Aoki S."/>
            <person name="Ashton N."/>
            <person name="Barbazuk W.B."/>
            <person name="Barker E."/>
            <person name="Bennetzen J."/>
            <person name="Bezanilla M."/>
            <person name="Blankenship R."/>
            <person name="Cho S.H."/>
            <person name="Dutcher S."/>
            <person name="Estelle M."/>
            <person name="Fawcett J.A."/>
            <person name="Gundlach H."/>
            <person name="Hanada K."/>
            <person name="Heyl A."/>
            <person name="Hicks K.A."/>
            <person name="Hugh J."/>
            <person name="Lohr M."/>
            <person name="Mayer K."/>
            <person name="Melkozernov A."/>
            <person name="Murata T."/>
            <person name="Nelson D."/>
            <person name="Pils B."/>
            <person name="Prigge M."/>
            <person name="Reiss B."/>
            <person name="Renner T."/>
            <person name="Rombauts S."/>
            <person name="Rushton P."/>
            <person name="Sanderfoot A."/>
            <person name="Schween G."/>
            <person name="Shiu S.-H."/>
            <person name="Stueber K."/>
            <person name="Theodoulou F.L."/>
            <person name="Tu H."/>
            <person name="Van de Peer Y."/>
            <person name="Verrier P.J."/>
            <person name="Waters E."/>
            <person name="Wood A."/>
            <person name="Yang L."/>
            <person name="Cove D."/>
            <person name="Cuming A."/>
            <person name="Hasebe M."/>
            <person name="Lucas S."/>
            <person name="Mishler D.B."/>
            <person name="Reski R."/>
            <person name="Grigoriev I."/>
            <person name="Quatrano R.S."/>
            <person name="Boore J.L."/>
        </authorList>
    </citation>
    <scope>NUCLEOTIDE SEQUENCE [LARGE SCALE GENOMIC DNA]</scope>
    <source>
        <strain evidence="2 3">cv. Gransden 2004</strain>
    </source>
</reference>
<dbReference type="EnsemblPlants" id="Pp3c24_11960V3.1">
    <property type="protein sequence ID" value="PAC:32909580.CDS.1"/>
    <property type="gene ID" value="Pp3c24_11960"/>
</dbReference>
<dbReference type="AlphaFoldDB" id="A0A2K1IGF7"/>
<evidence type="ECO:0000313" key="2">
    <source>
        <dbReference type="EnsemblPlants" id="PAC:32909580.CDS.1"/>
    </source>
</evidence>
<dbReference type="InParanoid" id="A0A2K1IGF7"/>
<reference evidence="2" key="3">
    <citation type="submission" date="2020-12" db="UniProtKB">
        <authorList>
            <consortium name="EnsemblPlants"/>
        </authorList>
    </citation>
    <scope>IDENTIFICATION</scope>
</reference>
<reference evidence="1 3" key="2">
    <citation type="journal article" date="2018" name="Plant J.">
        <title>The Physcomitrella patens chromosome-scale assembly reveals moss genome structure and evolution.</title>
        <authorList>
            <person name="Lang D."/>
            <person name="Ullrich K.K."/>
            <person name="Murat F."/>
            <person name="Fuchs J."/>
            <person name="Jenkins J."/>
            <person name="Haas F.B."/>
            <person name="Piednoel M."/>
            <person name="Gundlach H."/>
            <person name="Van Bel M."/>
            <person name="Meyberg R."/>
            <person name="Vives C."/>
            <person name="Morata J."/>
            <person name="Symeonidi A."/>
            <person name="Hiss M."/>
            <person name="Muchero W."/>
            <person name="Kamisugi Y."/>
            <person name="Saleh O."/>
            <person name="Blanc G."/>
            <person name="Decker E.L."/>
            <person name="van Gessel N."/>
            <person name="Grimwood J."/>
            <person name="Hayes R.D."/>
            <person name="Graham S.W."/>
            <person name="Gunter L.E."/>
            <person name="McDaniel S.F."/>
            <person name="Hoernstein S.N.W."/>
            <person name="Larsson A."/>
            <person name="Li F.W."/>
            <person name="Perroud P.F."/>
            <person name="Phillips J."/>
            <person name="Ranjan P."/>
            <person name="Rokshar D.S."/>
            <person name="Rothfels C.J."/>
            <person name="Schneider L."/>
            <person name="Shu S."/>
            <person name="Stevenson D.W."/>
            <person name="Thummler F."/>
            <person name="Tillich M."/>
            <person name="Villarreal Aguilar J.C."/>
            <person name="Widiez T."/>
            <person name="Wong G.K."/>
            <person name="Wymore A."/>
            <person name="Zhang Y."/>
            <person name="Zimmer A.D."/>
            <person name="Quatrano R.S."/>
            <person name="Mayer K.F.X."/>
            <person name="Goodstein D."/>
            <person name="Casacuberta J.M."/>
            <person name="Vandepoele K."/>
            <person name="Reski R."/>
            <person name="Cuming A.C."/>
            <person name="Tuskan G.A."/>
            <person name="Maumus F."/>
            <person name="Salse J."/>
            <person name="Schmutz J."/>
            <person name="Rensing S.A."/>
        </authorList>
    </citation>
    <scope>NUCLEOTIDE SEQUENCE [LARGE SCALE GENOMIC DNA]</scope>
    <source>
        <strain evidence="2 3">cv. Gransden 2004</strain>
    </source>
</reference>
<name>A0A2K1IGF7_PHYPA</name>
<proteinExistence type="predicted"/>
<sequence>MSPSAPSSLPSSNWTTRFLDLAATDGEASTPAQRHRVVGGLGSAARLLDAELVHGTPPLNGSSLHQTFQRHAQHSLVRRVEPVGVIRLEVPADLGEAGPVALLQVKNGVPDQRISWGCHGELMLTFSRSPRGERKWTP</sequence>
<evidence type="ECO:0000313" key="1">
    <source>
        <dbReference type="EMBL" id="PNR28360.1"/>
    </source>
</evidence>
<dbReference type="PaxDb" id="3218-PP1S16_300V6.1"/>
<accession>A0A2K1IGF7</accession>
<dbReference type="Gramene" id="Pp3c24_11960V3.1">
    <property type="protein sequence ID" value="PAC:32909580.CDS.1"/>
    <property type="gene ID" value="Pp3c24_11960"/>
</dbReference>
<protein>
    <submittedName>
        <fullName evidence="1 2">Uncharacterized protein</fullName>
    </submittedName>
</protein>
<dbReference type="EMBL" id="ABEU02000024">
    <property type="protein sequence ID" value="PNR28360.1"/>
    <property type="molecule type" value="Genomic_DNA"/>
</dbReference>
<gene>
    <name evidence="1" type="ORF">PHYPA_028952</name>
</gene>
<keyword evidence="3" id="KW-1185">Reference proteome</keyword>
<evidence type="ECO:0000313" key="3">
    <source>
        <dbReference type="Proteomes" id="UP000006727"/>
    </source>
</evidence>